<accession>A0A381PCY5</accession>
<evidence type="ECO:0000313" key="10">
    <source>
        <dbReference type="EMBL" id="SUZ64856.1"/>
    </source>
</evidence>
<comment type="catalytic activity">
    <reaction evidence="8">
        <text>adenosine + phosphate = alpha-D-ribose 1-phosphate + adenine</text>
        <dbReference type="Rhea" id="RHEA:27642"/>
        <dbReference type="ChEBI" id="CHEBI:16335"/>
        <dbReference type="ChEBI" id="CHEBI:16708"/>
        <dbReference type="ChEBI" id="CHEBI:43474"/>
        <dbReference type="ChEBI" id="CHEBI:57720"/>
        <dbReference type="EC" id="2.4.2.1"/>
    </reaction>
    <physiologicalReaction direction="left-to-right" evidence="8">
        <dbReference type="Rhea" id="RHEA:27643"/>
    </physiologicalReaction>
</comment>
<dbReference type="InterPro" id="IPR038371">
    <property type="entry name" value="Cu_polyphenol_OxRdtase_sf"/>
</dbReference>
<evidence type="ECO:0000256" key="3">
    <source>
        <dbReference type="ARBA" id="ARBA00022679"/>
    </source>
</evidence>
<dbReference type="GO" id="GO:0016787">
    <property type="term" value="F:hydrolase activity"/>
    <property type="evidence" value="ECO:0007669"/>
    <property type="project" value="UniProtKB-KW"/>
</dbReference>
<evidence type="ECO:0000256" key="1">
    <source>
        <dbReference type="ARBA" id="ARBA00000553"/>
    </source>
</evidence>
<dbReference type="CDD" id="cd16833">
    <property type="entry name" value="YfiH"/>
    <property type="match status" value="1"/>
</dbReference>
<sequence>MDAHLSANMSTHVGDVETHVRENRQRLHEITGLADIRWLKQTHGSRVVKIGRHVDPVDDQGSAPVADAQWTDATGIGLAIVSADCFPVVIADVSGSVVGIAHCGWRGAVSGVLESLIAEMGRRSATLNAWMGPGICKQCYEVGPDVVARLDARVSKNVLDAAPRRERWFLDLPRYLEIMLQELGIERIFRTPRCTYQDENLYSYRRNKVTGRVATMVWRETS</sequence>
<dbReference type="Gene3D" id="3.60.140.10">
    <property type="entry name" value="CNF1/YfiH-like putative cysteine hydrolases"/>
    <property type="match status" value="1"/>
</dbReference>
<keyword evidence="5" id="KW-0378">Hydrolase</keyword>
<gene>
    <name evidence="10" type="ORF">METZ01_LOCUS17710</name>
</gene>
<dbReference type="Pfam" id="PF02578">
    <property type="entry name" value="Cu-oxidase_4"/>
    <property type="match status" value="1"/>
</dbReference>
<comment type="catalytic activity">
    <reaction evidence="1">
        <text>inosine + phosphate = alpha-D-ribose 1-phosphate + hypoxanthine</text>
        <dbReference type="Rhea" id="RHEA:27646"/>
        <dbReference type="ChEBI" id="CHEBI:17368"/>
        <dbReference type="ChEBI" id="CHEBI:17596"/>
        <dbReference type="ChEBI" id="CHEBI:43474"/>
        <dbReference type="ChEBI" id="CHEBI:57720"/>
        <dbReference type="EC" id="2.4.2.1"/>
    </reaction>
    <physiologicalReaction direction="left-to-right" evidence="1">
        <dbReference type="Rhea" id="RHEA:27647"/>
    </physiologicalReaction>
</comment>
<organism evidence="10">
    <name type="scientific">marine metagenome</name>
    <dbReference type="NCBI Taxonomy" id="408172"/>
    <lineage>
        <taxon>unclassified sequences</taxon>
        <taxon>metagenomes</taxon>
        <taxon>ecological metagenomes</taxon>
    </lineage>
</organism>
<evidence type="ECO:0008006" key="11">
    <source>
        <dbReference type="Google" id="ProtNLM"/>
    </source>
</evidence>
<dbReference type="SUPFAM" id="SSF64438">
    <property type="entry name" value="CNF1/YfiH-like putative cysteine hydrolases"/>
    <property type="match status" value="1"/>
</dbReference>
<evidence type="ECO:0000256" key="7">
    <source>
        <dbReference type="ARBA" id="ARBA00047989"/>
    </source>
</evidence>
<dbReference type="InterPro" id="IPR003730">
    <property type="entry name" value="Cu_polyphenol_OxRdtase"/>
</dbReference>
<comment type="catalytic activity">
    <reaction evidence="9">
        <text>S-methyl-5'-thioadenosine + phosphate = 5-(methylsulfanyl)-alpha-D-ribose 1-phosphate + adenine</text>
        <dbReference type="Rhea" id="RHEA:11852"/>
        <dbReference type="ChEBI" id="CHEBI:16708"/>
        <dbReference type="ChEBI" id="CHEBI:17509"/>
        <dbReference type="ChEBI" id="CHEBI:43474"/>
        <dbReference type="ChEBI" id="CHEBI:58533"/>
        <dbReference type="EC" id="2.4.2.28"/>
    </reaction>
    <physiologicalReaction direction="left-to-right" evidence="9">
        <dbReference type="Rhea" id="RHEA:11853"/>
    </physiologicalReaction>
</comment>
<keyword evidence="6" id="KW-0862">Zinc</keyword>
<evidence type="ECO:0000256" key="5">
    <source>
        <dbReference type="ARBA" id="ARBA00022801"/>
    </source>
</evidence>
<evidence type="ECO:0000256" key="6">
    <source>
        <dbReference type="ARBA" id="ARBA00022833"/>
    </source>
</evidence>
<dbReference type="PANTHER" id="PTHR30616">
    <property type="entry name" value="UNCHARACTERIZED PROTEIN YFIH"/>
    <property type="match status" value="1"/>
</dbReference>
<dbReference type="GO" id="GO:0017061">
    <property type="term" value="F:S-methyl-5-thioadenosine phosphorylase activity"/>
    <property type="evidence" value="ECO:0007669"/>
    <property type="project" value="UniProtKB-EC"/>
</dbReference>
<evidence type="ECO:0000256" key="9">
    <source>
        <dbReference type="ARBA" id="ARBA00049893"/>
    </source>
</evidence>
<evidence type="ECO:0000256" key="4">
    <source>
        <dbReference type="ARBA" id="ARBA00022723"/>
    </source>
</evidence>
<evidence type="ECO:0000256" key="8">
    <source>
        <dbReference type="ARBA" id="ARBA00048968"/>
    </source>
</evidence>
<dbReference type="GO" id="GO:0005507">
    <property type="term" value="F:copper ion binding"/>
    <property type="evidence" value="ECO:0007669"/>
    <property type="project" value="TreeGrafter"/>
</dbReference>
<dbReference type="EMBL" id="UINC01000944">
    <property type="protein sequence ID" value="SUZ64856.1"/>
    <property type="molecule type" value="Genomic_DNA"/>
</dbReference>
<evidence type="ECO:0000256" key="2">
    <source>
        <dbReference type="ARBA" id="ARBA00007353"/>
    </source>
</evidence>
<keyword evidence="3" id="KW-0808">Transferase</keyword>
<protein>
    <recommendedName>
        <fullName evidence="11">Purine nucleoside phosphorylase</fullName>
    </recommendedName>
</protein>
<dbReference type="AlphaFoldDB" id="A0A381PCY5"/>
<dbReference type="InterPro" id="IPR011324">
    <property type="entry name" value="Cytotoxic_necrot_fac-like_cat"/>
</dbReference>
<dbReference type="NCBIfam" id="TIGR00726">
    <property type="entry name" value="peptidoglycan editing factor PgeF"/>
    <property type="match status" value="1"/>
</dbReference>
<reference evidence="10" key="1">
    <citation type="submission" date="2018-05" db="EMBL/GenBank/DDBJ databases">
        <authorList>
            <person name="Lanie J.A."/>
            <person name="Ng W.-L."/>
            <person name="Kazmierczak K.M."/>
            <person name="Andrzejewski T.M."/>
            <person name="Davidsen T.M."/>
            <person name="Wayne K.J."/>
            <person name="Tettelin H."/>
            <person name="Glass J.I."/>
            <person name="Rusch D."/>
            <person name="Podicherti R."/>
            <person name="Tsui H.-C.T."/>
            <person name="Winkler M.E."/>
        </authorList>
    </citation>
    <scope>NUCLEOTIDE SEQUENCE</scope>
</reference>
<comment type="similarity">
    <text evidence="2">Belongs to the purine nucleoside phosphorylase YfiH/LACC1 family.</text>
</comment>
<comment type="catalytic activity">
    <reaction evidence="7">
        <text>adenosine + H2O + H(+) = inosine + NH4(+)</text>
        <dbReference type="Rhea" id="RHEA:24408"/>
        <dbReference type="ChEBI" id="CHEBI:15377"/>
        <dbReference type="ChEBI" id="CHEBI:15378"/>
        <dbReference type="ChEBI" id="CHEBI:16335"/>
        <dbReference type="ChEBI" id="CHEBI:17596"/>
        <dbReference type="ChEBI" id="CHEBI:28938"/>
        <dbReference type="EC" id="3.5.4.4"/>
    </reaction>
    <physiologicalReaction direction="left-to-right" evidence="7">
        <dbReference type="Rhea" id="RHEA:24409"/>
    </physiologicalReaction>
</comment>
<dbReference type="PANTHER" id="PTHR30616:SF2">
    <property type="entry name" value="PURINE NUCLEOSIDE PHOSPHORYLASE LACC1"/>
    <property type="match status" value="1"/>
</dbReference>
<keyword evidence="4" id="KW-0479">Metal-binding</keyword>
<proteinExistence type="inferred from homology"/>
<name>A0A381PCY5_9ZZZZ</name>